<organism evidence="6 7">
    <name type="scientific">Microbulbifer spongiae</name>
    <dbReference type="NCBI Taxonomy" id="2944933"/>
    <lineage>
        <taxon>Bacteria</taxon>
        <taxon>Pseudomonadati</taxon>
        <taxon>Pseudomonadota</taxon>
        <taxon>Gammaproteobacteria</taxon>
        <taxon>Cellvibrionales</taxon>
        <taxon>Microbulbiferaceae</taxon>
        <taxon>Microbulbifer</taxon>
    </lineage>
</organism>
<dbReference type="Gene3D" id="3.40.630.30">
    <property type="match status" value="1"/>
</dbReference>
<proteinExistence type="inferred from homology"/>
<dbReference type="InterPro" id="IPR016181">
    <property type="entry name" value="Acyl_CoA_acyltransferase"/>
</dbReference>
<dbReference type="SUPFAM" id="SSF55729">
    <property type="entry name" value="Acyl-CoA N-acyltransferases (Nat)"/>
    <property type="match status" value="1"/>
</dbReference>
<evidence type="ECO:0000256" key="2">
    <source>
        <dbReference type="ARBA" id="ARBA00022490"/>
    </source>
</evidence>
<dbReference type="GO" id="GO:0008999">
    <property type="term" value="F:protein-N-terminal-alanine acetyltransferase activity"/>
    <property type="evidence" value="ECO:0007669"/>
    <property type="project" value="UniProtKB-EC"/>
</dbReference>
<protein>
    <submittedName>
        <fullName evidence="6">Ribosomal protein S18-alanine N-acetyltransferase</fullName>
        <ecNumber evidence="6">2.3.1.266</ecNumber>
    </submittedName>
</protein>
<dbReference type="PROSITE" id="PS51186">
    <property type="entry name" value="GNAT"/>
    <property type="match status" value="1"/>
</dbReference>
<comment type="similarity">
    <text evidence="1">Belongs to the acetyltransferase family. RimI subfamily.</text>
</comment>
<keyword evidence="6" id="KW-0689">Ribosomal protein</keyword>
<dbReference type="PANTHER" id="PTHR43420:SF44">
    <property type="entry name" value="ACETYLTRANSFERASE YPEA"/>
    <property type="match status" value="1"/>
</dbReference>
<keyword evidence="4 6" id="KW-0012">Acyltransferase</keyword>
<dbReference type="NCBIfam" id="TIGR01575">
    <property type="entry name" value="rimI"/>
    <property type="match status" value="1"/>
</dbReference>
<evidence type="ECO:0000259" key="5">
    <source>
        <dbReference type="PROSITE" id="PS51186"/>
    </source>
</evidence>
<evidence type="ECO:0000256" key="1">
    <source>
        <dbReference type="ARBA" id="ARBA00005395"/>
    </source>
</evidence>
<reference evidence="6 7" key="1">
    <citation type="submission" date="2022-05" db="EMBL/GenBank/DDBJ databases">
        <title>Microbulbifer sp. nov., isolated from sponge.</title>
        <authorList>
            <person name="Gao L."/>
        </authorList>
    </citation>
    <scope>NUCLEOTIDE SEQUENCE [LARGE SCALE GENOMIC DNA]</scope>
    <source>
        <strain evidence="6 7">MI-G</strain>
    </source>
</reference>
<evidence type="ECO:0000313" key="6">
    <source>
        <dbReference type="EMBL" id="WKD49247.1"/>
    </source>
</evidence>
<accession>A0ABY9EA95</accession>
<dbReference type="RefSeq" id="WP_301415037.1">
    <property type="nucleotide sequence ID" value="NZ_CP098023.1"/>
</dbReference>
<keyword evidence="3 6" id="KW-0808">Transferase</keyword>
<dbReference type="Pfam" id="PF00583">
    <property type="entry name" value="Acetyltransf_1"/>
    <property type="match status" value="1"/>
</dbReference>
<gene>
    <name evidence="6" type="primary">rimI</name>
    <name evidence="6" type="ORF">M8T91_15285</name>
</gene>
<dbReference type="GO" id="GO:0005840">
    <property type="term" value="C:ribosome"/>
    <property type="evidence" value="ECO:0007669"/>
    <property type="project" value="UniProtKB-KW"/>
</dbReference>
<dbReference type="PANTHER" id="PTHR43420">
    <property type="entry name" value="ACETYLTRANSFERASE"/>
    <property type="match status" value="1"/>
</dbReference>
<keyword evidence="6" id="KW-0687">Ribonucleoprotein</keyword>
<sequence length="161" mass="17827">MRSSPATGLHLRRAEKADCSTLAGLAKSAHSRPWNQAQYLQSLVAGHQCWLLATDARAIGFCVFNQSGDEAEILDMVISPGWRRRGLAEQLLSHLIAQLPRHTRRLLLEVRTSNLAAHSLYRKLGFSEDGLRKNYYPADNGGREDAVLMSLALHPNVKEAG</sequence>
<dbReference type="Proteomes" id="UP001321520">
    <property type="component" value="Chromosome"/>
</dbReference>
<keyword evidence="2" id="KW-0963">Cytoplasm</keyword>
<name>A0ABY9EA95_9GAMM</name>
<evidence type="ECO:0000256" key="4">
    <source>
        <dbReference type="ARBA" id="ARBA00023315"/>
    </source>
</evidence>
<dbReference type="InterPro" id="IPR006464">
    <property type="entry name" value="AcTrfase_RimI/Ard1"/>
</dbReference>
<dbReference type="EMBL" id="CP098023">
    <property type="protein sequence ID" value="WKD49247.1"/>
    <property type="molecule type" value="Genomic_DNA"/>
</dbReference>
<dbReference type="InterPro" id="IPR000182">
    <property type="entry name" value="GNAT_dom"/>
</dbReference>
<evidence type="ECO:0000256" key="3">
    <source>
        <dbReference type="ARBA" id="ARBA00022679"/>
    </source>
</evidence>
<evidence type="ECO:0000313" key="7">
    <source>
        <dbReference type="Proteomes" id="UP001321520"/>
    </source>
</evidence>
<dbReference type="EC" id="2.3.1.266" evidence="6"/>
<keyword evidence="7" id="KW-1185">Reference proteome</keyword>
<feature type="domain" description="N-acetyltransferase" evidence="5">
    <location>
        <begin position="9"/>
        <end position="154"/>
    </location>
</feature>
<dbReference type="CDD" id="cd04301">
    <property type="entry name" value="NAT_SF"/>
    <property type="match status" value="1"/>
</dbReference>
<dbReference type="InterPro" id="IPR050680">
    <property type="entry name" value="YpeA/RimI_acetyltransf"/>
</dbReference>